<evidence type="ECO:0000259" key="19">
    <source>
        <dbReference type="Pfam" id="PF03104"/>
    </source>
</evidence>
<keyword evidence="16" id="KW-0235">DNA replication</keyword>
<dbReference type="GO" id="GO:0046872">
    <property type="term" value="F:metal ion binding"/>
    <property type="evidence" value="ECO:0007669"/>
    <property type="project" value="UniProtKB-KW"/>
</dbReference>
<evidence type="ECO:0000256" key="12">
    <source>
        <dbReference type="ARBA" id="ARBA00023004"/>
    </source>
</evidence>
<keyword evidence="9" id="KW-0862">Zinc</keyword>
<evidence type="ECO:0000313" key="22">
    <source>
        <dbReference type="EMBL" id="PAV61537.1"/>
    </source>
</evidence>
<dbReference type="STRING" id="2018661.A0A2A2JIN9"/>
<dbReference type="Gene3D" id="3.90.1600.10">
    <property type="entry name" value="Palm domain of DNA polymerase"/>
    <property type="match status" value="1"/>
</dbReference>
<feature type="compositionally biased region" description="Acidic residues" evidence="17">
    <location>
        <begin position="529"/>
        <end position="538"/>
    </location>
</feature>
<evidence type="ECO:0000256" key="6">
    <source>
        <dbReference type="ARBA" id="ARBA00022723"/>
    </source>
</evidence>
<keyword evidence="6" id="KW-0479">Metal-binding</keyword>
<dbReference type="Gene3D" id="1.10.287.690">
    <property type="entry name" value="Helix hairpin bin"/>
    <property type="match status" value="1"/>
</dbReference>
<dbReference type="Pfam" id="PF00012">
    <property type="entry name" value="HSP70"/>
    <property type="match status" value="1"/>
</dbReference>
<evidence type="ECO:0000256" key="10">
    <source>
        <dbReference type="ARBA" id="ARBA00022840"/>
    </source>
</evidence>
<organism evidence="22 23">
    <name type="scientific">Diploscapter pachys</name>
    <dbReference type="NCBI Taxonomy" id="2018661"/>
    <lineage>
        <taxon>Eukaryota</taxon>
        <taxon>Metazoa</taxon>
        <taxon>Ecdysozoa</taxon>
        <taxon>Nematoda</taxon>
        <taxon>Chromadorea</taxon>
        <taxon>Rhabditida</taxon>
        <taxon>Rhabditina</taxon>
        <taxon>Rhabditomorpha</taxon>
        <taxon>Rhabditoidea</taxon>
        <taxon>Rhabditidae</taxon>
        <taxon>Diploscapter</taxon>
    </lineage>
</organism>
<sequence>MSTDPPAFSLRNVFCEYSLTPPNPISEKVIKTKRLVPTLHIFGISDEGVKVCLHVHGVLPYVIFRVGGDWTEAIKSAMKQKIDRLIQKEYPNAGQTANPRSRNLPSTSAVQQPDYVFSIEPLRCKTMYGYTANDEQFAKVKFLNPIYVNKLMNSIDRVITTNPGLQPFEAHIPYHLQFFIDYAIFGMDMIHLSSCRFRIAQGRELNGEIFPSLLSPLLPITSCAVEIDIVANEILNPILSSNGKYSLNPGIDFIWREEERRCKEFDTQIKDPFKDCMEEDRPRPVSDQEKDLLKKMRDLARQMKEQRQLQVDGVYTQALNDTVYPTHEEEPEPSSGRRSALFWSQAFVEPTKPMGTDQNEELEQNFQIEQENGDEDTQMGRDEEDEINAELEENDEQKREEFLMTQPIGRASSSDQASPHLDINEDSNFPQSDDDIDIQNQENDDDQNSKIVSNLPQKKEYRKSGITVKRHKMVYRDQPVWVRPKNRLPLKKCDFEWDPPGENNEEVDENDVTIVADSQNPEGGLDETRIEEEEEPLEELSPNLEIQIEDSDDEVVPATQEPGPSWMADPAPSLPAKRARKLEVEKPRKQENQRSAKREERETSNDSMLYANSDDSFNMSDYNEFFRKHSMDTTTIYEQSQVSDENTSSSCESEISNFGVISLELFCYTTGLMPDPATDPITAAAVSIYPDICRDDAPQKIIVFHILPILIEDKPNIRLMNNEAEIIDNVVRVVKEFDPELLIGYDTKRLSWGYLLRRSYYIMAPGVLRDLSRYLKADNPSGEYSHRRDDGDVHTPGGRSLIDVWKIVRKDQHLRSYDRGTATLGLLKTRFPILDDRALTKHIQDLERKRTLEVIHYVARCAVLDVKLLQKMNWFLTTAEMARVYGIQLHEVLTRGSQYRIESMMLRLAHSLGYIAPSVTKSQRSSMVRPEQIALILEPESKVYYDPIIVLDFQSLYPSMSIAYNYCFSTLVRNLESFAADPNYESITLGALQHDINPSEIIRTVADKQVHCTPQRSAFVTRNKRMGIIPVMLKEILSTRFMVKSALKQTTSKKLARILDARQLAMKLVANTTYGYTAANWTGRMPCPEVADAMLGKGRETLERAIELVRNGGEKYDFARVVYGDTDSLFILVPDASLERAFELGKQIAADVTNVNPAPVVLKFEKVYLGCVLESKKRYSGLMFEKLTDTGKIDSKGIETVRRDTCPIVSKILEHSMRLIFERRFQKLASFLNRKLMSLHDLPYTDFVFCKEYRPPYNERSLMPQNKIVKARMEQCPVYRALRGERVPYIVVEGAANQTVYSCVRSVNQFVANPKLRINTAYYTNSHILAALRRVTDLLPLQVIVVQQRARHCFTPGCHVIGQRPWCIYCARDPKMLTLAIWQYAKEQRVRFLARQACQECRYSNQFLYGEEIENCANHACVIKQASSDWNQTGLRRVSCKISCRNRSGKLTIPSAVAYCDTEILVGNPALTAISDISNVLYGQENERFLRPEEVSAEILKKLKTTAERYLSEKEVTGAVVTVPAFFNNDQIDATKRAIQMAGLDLKYLLEEPTAAAIAYYSKMRITDSTVMVFDWGGGTLDISIVEIKDEKFDAKSVCGDAHLGGRDFEERIMKYVIEEIKKSNNYDMSQRPDLMKLLRRACKKAKESLSLQIESWNVRLDINENTIVNMEISQSNFNQLCEDLFDKAMRMVEKALRNAQISAEQIDNVILVGGSTQIPKIQELLSHKFGHTKLRYNANPEVAVAHGAAIIADALEA</sequence>
<accession>A0A2A2JIN9</accession>
<keyword evidence="11 16" id="KW-0239">DNA-directed DNA polymerase</keyword>
<dbReference type="InterPro" id="IPR043129">
    <property type="entry name" value="ATPase_NBD"/>
</dbReference>
<evidence type="ECO:0000256" key="13">
    <source>
        <dbReference type="ARBA" id="ARBA00023014"/>
    </source>
</evidence>
<dbReference type="Pfam" id="PF24065">
    <property type="entry name" value="REV3_N"/>
    <property type="match status" value="1"/>
</dbReference>
<dbReference type="OrthoDB" id="2414538at2759"/>
<evidence type="ECO:0000256" key="16">
    <source>
        <dbReference type="RuleBase" id="RU000442"/>
    </source>
</evidence>
<evidence type="ECO:0000256" key="7">
    <source>
        <dbReference type="ARBA" id="ARBA00022741"/>
    </source>
</evidence>
<dbReference type="Gene3D" id="1.10.132.60">
    <property type="entry name" value="DNA polymerase family B, C-terminal domain"/>
    <property type="match status" value="1"/>
</dbReference>
<protein>
    <recommendedName>
        <fullName evidence="16">DNA polymerase</fullName>
        <ecNumber evidence="16">2.7.7.7</ecNumber>
    </recommendedName>
</protein>
<evidence type="ECO:0000256" key="4">
    <source>
        <dbReference type="ARBA" id="ARBA00022679"/>
    </source>
</evidence>
<dbReference type="GO" id="GO:0006260">
    <property type="term" value="P:DNA replication"/>
    <property type="evidence" value="ECO:0007669"/>
    <property type="project" value="UniProtKB-KW"/>
</dbReference>
<evidence type="ECO:0000256" key="15">
    <source>
        <dbReference type="ARBA" id="ARBA00049244"/>
    </source>
</evidence>
<dbReference type="GO" id="GO:0003887">
    <property type="term" value="F:DNA-directed DNA polymerase activity"/>
    <property type="evidence" value="ECO:0007669"/>
    <property type="project" value="UniProtKB-KW"/>
</dbReference>
<dbReference type="GO" id="GO:0016035">
    <property type="term" value="C:zeta DNA polymerase complex"/>
    <property type="evidence" value="ECO:0007669"/>
    <property type="project" value="InterPro"/>
</dbReference>
<dbReference type="PANTHER" id="PTHR45812:SF1">
    <property type="entry name" value="DNA POLYMERASE ZETA CATALYTIC SUBUNIT"/>
    <property type="match status" value="1"/>
</dbReference>
<evidence type="ECO:0000256" key="3">
    <source>
        <dbReference type="ARBA" id="ARBA00007381"/>
    </source>
</evidence>
<keyword evidence="16" id="KW-0238">DNA-binding</keyword>
<comment type="caution">
    <text evidence="22">The sequence shown here is derived from an EMBL/GenBank/DDBJ whole genome shotgun (WGS) entry which is preliminary data.</text>
</comment>
<keyword evidence="4 16" id="KW-0808">Transferase</keyword>
<dbReference type="InterPro" id="IPR012337">
    <property type="entry name" value="RNaseH-like_sf"/>
</dbReference>
<dbReference type="InterPro" id="IPR043502">
    <property type="entry name" value="DNA/RNA_pol_sf"/>
</dbReference>
<dbReference type="InterPro" id="IPR018181">
    <property type="entry name" value="Heat_shock_70_CS"/>
</dbReference>
<dbReference type="PRINTS" id="PR00106">
    <property type="entry name" value="DNAPOLB"/>
</dbReference>
<evidence type="ECO:0000259" key="20">
    <source>
        <dbReference type="Pfam" id="PF24055"/>
    </source>
</evidence>
<dbReference type="InterPro" id="IPR056447">
    <property type="entry name" value="REV3_N"/>
</dbReference>
<feature type="domain" description="DNA polymerase delta/zeta catalytic subunit N-terminal" evidence="20">
    <location>
        <begin position="57"/>
        <end position="149"/>
    </location>
</feature>
<dbReference type="GO" id="GO:0005524">
    <property type="term" value="F:ATP binding"/>
    <property type="evidence" value="ECO:0007669"/>
    <property type="project" value="UniProtKB-KW"/>
</dbReference>
<feature type="domain" description="DNA polymerase zeta catalytic subunit N-terminal" evidence="21">
    <location>
        <begin position="8"/>
        <end position="56"/>
    </location>
</feature>
<keyword evidence="8" id="KW-0227">DNA damage</keyword>
<dbReference type="SMART" id="SM00486">
    <property type="entry name" value="POLBc"/>
    <property type="match status" value="1"/>
</dbReference>
<dbReference type="InterPro" id="IPR036397">
    <property type="entry name" value="RNaseH_sf"/>
</dbReference>
<dbReference type="Gene3D" id="3.30.420.10">
    <property type="entry name" value="Ribonuclease H-like superfamily/Ribonuclease H"/>
    <property type="match status" value="1"/>
</dbReference>
<evidence type="ECO:0000259" key="18">
    <source>
        <dbReference type="Pfam" id="PF00136"/>
    </source>
</evidence>
<comment type="cofactor">
    <cofactor evidence="1">
        <name>[4Fe-4S] cluster</name>
        <dbReference type="ChEBI" id="CHEBI:49883"/>
    </cofactor>
</comment>
<feature type="region of interest" description="Disordered" evidence="17">
    <location>
        <begin position="512"/>
        <end position="614"/>
    </location>
</feature>
<dbReference type="InterPro" id="IPR042087">
    <property type="entry name" value="DNA_pol_B_thumb"/>
</dbReference>
<dbReference type="PROSITE" id="PS01036">
    <property type="entry name" value="HSP70_3"/>
    <property type="match status" value="1"/>
</dbReference>
<dbReference type="InterPro" id="IPR023211">
    <property type="entry name" value="DNA_pol_palm_dom_sf"/>
</dbReference>
<dbReference type="GO" id="GO:0042276">
    <property type="term" value="P:error-prone translesion synthesis"/>
    <property type="evidence" value="ECO:0007669"/>
    <property type="project" value="TreeGrafter"/>
</dbReference>
<feature type="domain" description="DNA-directed DNA polymerase family B multifunctional" evidence="18">
    <location>
        <begin position="887"/>
        <end position="1336"/>
    </location>
</feature>
<keyword evidence="5 16" id="KW-0548">Nucleotidyltransferase</keyword>
<keyword evidence="10" id="KW-0067">ATP-binding</keyword>
<dbReference type="PANTHER" id="PTHR45812">
    <property type="entry name" value="DNA POLYMERASE ZETA CATALYTIC SUBUNIT"/>
    <property type="match status" value="1"/>
</dbReference>
<dbReference type="Gene3D" id="3.30.420.40">
    <property type="match status" value="2"/>
</dbReference>
<evidence type="ECO:0000256" key="14">
    <source>
        <dbReference type="ARBA" id="ARBA00023204"/>
    </source>
</evidence>
<dbReference type="SUPFAM" id="SSF53067">
    <property type="entry name" value="Actin-like ATPase domain"/>
    <property type="match status" value="2"/>
</dbReference>
<dbReference type="GO" id="GO:0005634">
    <property type="term" value="C:nucleus"/>
    <property type="evidence" value="ECO:0007669"/>
    <property type="project" value="TreeGrafter"/>
</dbReference>
<dbReference type="FunFam" id="3.90.640.10:FF:000003">
    <property type="entry name" value="Molecular chaperone DnaK"/>
    <property type="match status" value="1"/>
</dbReference>
<dbReference type="Gene3D" id="3.30.342.10">
    <property type="entry name" value="DNA Polymerase, chain B, domain 1"/>
    <property type="match status" value="1"/>
</dbReference>
<name>A0A2A2JIN9_9BILA</name>
<dbReference type="EMBL" id="LIAE01010409">
    <property type="protein sequence ID" value="PAV61537.1"/>
    <property type="molecule type" value="Genomic_DNA"/>
</dbReference>
<evidence type="ECO:0000259" key="21">
    <source>
        <dbReference type="Pfam" id="PF24065"/>
    </source>
</evidence>
<keyword evidence="7" id="KW-0547">Nucleotide-binding</keyword>
<dbReference type="SUPFAM" id="SSF53098">
    <property type="entry name" value="Ribonuclease H-like"/>
    <property type="match status" value="1"/>
</dbReference>
<evidence type="ECO:0000256" key="1">
    <source>
        <dbReference type="ARBA" id="ARBA00001966"/>
    </source>
</evidence>
<dbReference type="GO" id="GO:0140662">
    <property type="term" value="F:ATP-dependent protein folding chaperone"/>
    <property type="evidence" value="ECO:0007669"/>
    <property type="project" value="InterPro"/>
</dbReference>
<evidence type="ECO:0000313" key="23">
    <source>
        <dbReference type="Proteomes" id="UP000218231"/>
    </source>
</evidence>
<proteinExistence type="inferred from homology"/>
<reference evidence="22 23" key="1">
    <citation type="journal article" date="2017" name="Curr. Biol.">
        <title>Genome architecture and evolution of a unichromosomal asexual nematode.</title>
        <authorList>
            <person name="Fradin H."/>
            <person name="Zegar C."/>
            <person name="Gutwein M."/>
            <person name="Lucas J."/>
            <person name="Kovtun M."/>
            <person name="Corcoran D."/>
            <person name="Baugh L.R."/>
            <person name="Kiontke K."/>
            <person name="Gunsalus K."/>
            <person name="Fitch D.H."/>
            <person name="Piano F."/>
        </authorList>
    </citation>
    <scope>NUCLEOTIDE SEQUENCE [LARGE SCALE GENOMIC DNA]</scope>
    <source>
        <strain evidence="22">PF1309</strain>
    </source>
</reference>
<dbReference type="Proteomes" id="UP000218231">
    <property type="component" value="Unassembled WGS sequence"/>
</dbReference>
<evidence type="ECO:0000256" key="2">
    <source>
        <dbReference type="ARBA" id="ARBA00005755"/>
    </source>
</evidence>
<dbReference type="Pfam" id="PF00136">
    <property type="entry name" value="DNA_pol_B"/>
    <property type="match status" value="1"/>
</dbReference>
<evidence type="ECO:0000256" key="17">
    <source>
        <dbReference type="SAM" id="MobiDB-lite"/>
    </source>
</evidence>
<dbReference type="InterPro" id="IPR006172">
    <property type="entry name" value="DNA-dir_DNA_pol_B"/>
</dbReference>
<dbReference type="EC" id="2.7.7.7" evidence="16"/>
<feature type="domain" description="DNA-directed DNA polymerase family B exonuclease" evidence="19">
    <location>
        <begin position="625"/>
        <end position="818"/>
    </location>
</feature>
<dbReference type="InterPro" id="IPR017964">
    <property type="entry name" value="DNA-dir_DNA_pol_B_CS"/>
</dbReference>
<feature type="compositionally biased region" description="Basic and acidic residues" evidence="17">
    <location>
        <begin position="581"/>
        <end position="604"/>
    </location>
</feature>
<dbReference type="InterPro" id="IPR006134">
    <property type="entry name" value="DNA-dir_DNA_pol_B_multi_dom"/>
</dbReference>
<dbReference type="GO" id="GO:0051536">
    <property type="term" value="F:iron-sulfur cluster binding"/>
    <property type="evidence" value="ECO:0007669"/>
    <property type="project" value="UniProtKB-KW"/>
</dbReference>
<dbReference type="GO" id="GO:0000724">
    <property type="term" value="P:double-strand break repair via homologous recombination"/>
    <property type="evidence" value="ECO:0007669"/>
    <property type="project" value="TreeGrafter"/>
</dbReference>
<dbReference type="InterPro" id="IPR056435">
    <property type="entry name" value="DPOD/Z_N"/>
</dbReference>
<dbReference type="Pfam" id="PF03104">
    <property type="entry name" value="DNA_pol_B_exo1"/>
    <property type="match status" value="1"/>
</dbReference>
<evidence type="ECO:0000256" key="8">
    <source>
        <dbReference type="ARBA" id="ARBA00022763"/>
    </source>
</evidence>
<dbReference type="SUPFAM" id="SSF56672">
    <property type="entry name" value="DNA/RNA polymerases"/>
    <property type="match status" value="1"/>
</dbReference>
<feature type="region of interest" description="Disordered" evidence="17">
    <location>
        <begin position="370"/>
        <end position="463"/>
    </location>
</feature>
<gene>
    <name evidence="22" type="ORF">WR25_09860</name>
</gene>
<dbReference type="InterPro" id="IPR013126">
    <property type="entry name" value="Hsp_70_fam"/>
</dbReference>
<evidence type="ECO:0000256" key="5">
    <source>
        <dbReference type="ARBA" id="ARBA00022695"/>
    </source>
</evidence>
<feature type="compositionally biased region" description="Acidic residues" evidence="17">
    <location>
        <begin position="432"/>
        <end position="446"/>
    </location>
</feature>
<evidence type="ECO:0000256" key="9">
    <source>
        <dbReference type="ARBA" id="ARBA00022833"/>
    </source>
</evidence>
<dbReference type="InterPro" id="IPR030559">
    <property type="entry name" value="PolZ_Rev3"/>
</dbReference>
<comment type="catalytic activity">
    <reaction evidence="15 16">
        <text>DNA(n) + a 2'-deoxyribonucleoside 5'-triphosphate = DNA(n+1) + diphosphate</text>
        <dbReference type="Rhea" id="RHEA:22508"/>
        <dbReference type="Rhea" id="RHEA-COMP:17339"/>
        <dbReference type="Rhea" id="RHEA-COMP:17340"/>
        <dbReference type="ChEBI" id="CHEBI:33019"/>
        <dbReference type="ChEBI" id="CHEBI:61560"/>
        <dbReference type="ChEBI" id="CHEBI:173112"/>
        <dbReference type="EC" id="2.7.7.7"/>
    </reaction>
</comment>
<dbReference type="FunFam" id="3.30.420.40:FF:000028">
    <property type="entry name" value="heat shock 70 kDa protein-like"/>
    <property type="match status" value="1"/>
</dbReference>
<dbReference type="PROSITE" id="PS00116">
    <property type="entry name" value="DNA_POLYMERASE_B"/>
    <property type="match status" value="1"/>
</dbReference>
<dbReference type="FunFam" id="1.10.287.690:FF:000002">
    <property type="entry name" value="DNA polymerase zeta"/>
    <property type="match status" value="1"/>
</dbReference>
<dbReference type="InterPro" id="IPR006133">
    <property type="entry name" value="DNA-dir_DNA_pol_B_exonuc"/>
</dbReference>
<keyword evidence="14" id="KW-0234">DNA repair</keyword>
<keyword evidence="13" id="KW-0411">Iron-sulfur</keyword>
<keyword evidence="12" id="KW-0408">Iron</keyword>
<dbReference type="GO" id="GO:0003677">
    <property type="term" value="F:DNA binding"/>
    <property type="evidence" value="ECO:0007669"/>
    <property type="project" value="UniProtKB-KW"/>
</dbReference>
<dbReference type="Gene3D" id="3.90.640.10">
    <property type="entry name" value="Actin, Chain A, domain 4"/>
    <property type="match status" value="1"/>
</dbReference>
<dbReference type="Pfam" id="PF24055">
    <property type="entry name" value="POL3_N"/>
    <property type="match status" value="1"/>
</dbReference>
<comment type="similarity">
    <text evidence="2 16">Belongs to the DNA polymerase type-B family.</text>
</comment>
<evidence type="ECO:0000256" key="11">
    <source>
        <dbReference type="ARBA" id="ARBA00022932"/>
    </source>
</evidence>
<comment type="similarity">
    <text evidence="3">Belongs to the heat shock protein 70 family.</text>
</comment>
<keyword evidence="23" id="KW-1185">Reference proteome</keyword>
<feature type="compositionally biased region" description="Acidic residues" evidence="17">
    <location>
        <begin position="371"/>
        <end position="395"/>
    </location>
</feature>